<comment type="caution">
    <text evidence="1">The sequence shown here is derived from an EMBL/GenBank/DDBJ whole genome shotgun (WGS) entry which is preliminary data.</text>
</comment>
<dbReference type="Proteomes" id="UP001651158">
    <property type="component" value="Unassembled WGS sequence"/>
</dbReference>
<protein>
    <submittedName>
        <fullName evidence="1">Uncharacterized protein</fullName>
    </submittedName>
</protein>
<organism evidence="1 2">
    <name type="scientific">Taenia crassiceps</name>
    <dbReference type="NCBI Taxonomy" id="6207"/>
    <lineage>
        <taxon>Eukaryota</taxon>
        <taxon>Metazoa</taxon>
        <taxon>Spiralia</taxon>
        <taxon>Lophotrochozoa</taxon>
        <taxon>Platyhelminthes</taxon>
        <taxon>Cestoda</taxon>
        <taxon>Eucestoda</taxon>
        <taxon>Cyclophyllidea</taxon>
        <taxon>Taeniidae</taxon>
        <taxon>Taenia</taxon>
    </lineage>
</organism>
<keyword evidence="2" id="KW-1185">Reference proteome</keyword>
<evidence type="ECO:0000313" key="1">
    <source>
        <dbReference type="EMBL" id="KAL5109020.1"/>
    </source>
</evidence>
<dbReference type="EMBL" id="JAKROA010000003">
    <property type="protein sequence ID" value="KAL5109020.1"/>
    <property type="molecule type" value="Genomic_DNA"/>
</dbReference>
<reference evidence="1 2" key="1">
    <citation type="journal article" date="2022" name="Front. Cell. Infect. Microbiol.">
        <title>The Genomes of Two Strains of Taenia crassiceps the Animal Model for the Study of Human Cysticercosis.</title>
        <authorList>
            <person name="Bobes R.J."/>
            <person name="Estrada K."/>
            <person name="Rios-Valencia D.G."/>
            <person name="Calderon-Gallegos A."/>
            <person name="de la Torre P."/>
            <person name="Carrero J.C."/>
            <person name="Sanchez-Flores A."/>
            <person name="Laclette J.P."/>
        </authorList>
    </citation>
    <scope>NUCLEOTIDE SEQUENCE [LARGE SCALE GENOMIC DNA]</scope>
    <source>
        <strain evidence="1">WFUcys</strain>
    </source>
</reference>
<sequence>MKIVQQQFAVYSKHMISFTTTNIPSALLTDCEIDYAIWLGITRPYSAAPSPPPPPPPPSPTRHLLSPPLVSLVLVLSAPSMPVNICSICRLRMHHKAYGIFNCIHVALHFKKQGNMAFCTVSDYCTN</sequence>
<proteinExistence type="predicted"/>
<gene>
    <name evidence="1" type="ORF">TcWFU_005992</name>
</gene>
<name>A0ABR4QHE6_9CEST</name>
<evidence type="ECO:0000313" key="2">
    <source>
        <dbReference type="Proteomes" id="UP001651158"/>
    </source>
</evidence>
<accession>A0ABR4QHE6</accession>